<evidence type="ECO:0000256" key="2">
    <source>
        <dbReference type="ARBA" id="ARBA00022729"/>
    </source>
</evidence>
<evidence type="ECO:0000313" key="8">
    <source>
        <dbReference type="Proteomes" id="UP000199531"/>
    </source>
</evidence>
<dbReference type="RefSeq" id="WP_200785694.1">
    <property type="nucleotide sequence ID" value="NZ_FOCW01000001.1"/>
</dbReference>
<keyword evidence="5" id="KW-0998">Cell outer membrane</keyword>
<comment type="subcellular location">
    <subcellularLocation>
        <location evidence="1">Cell outer membrane</location>
        <topology evidence="1">Lipid-anchor</topology>
    </subcellularLocation>
</comment>
<protein>
    <recommendedName>
        <fullName evidence="9">Lipoprotein-attachment site-containing protein</fullName>
    </recommendedName>
</protein>
<evidence type="ECO:0000256" key="6">
    <source>
        <dbReference type="ARBA" id="ARBA00023288"/>
    </source>
</evidence>
<dbReference type="Proteomes" id="UP000199531">
    <property type="component" value="Unassembled WGS sequence"/>
</dbReference>
<dbReference type="AlphaFoldDB" id="A0A1H8DGK0"/>
<dbReference type="InterPro" id="IPR032831">
    <property type="entry name" value="LptM_cons"/>
</dbReference>
<evidence type="ECO:0000256" key="5">
    <source>
        <dbReference type="ARBA" id="ARBA00023237"/>
    </source>
</evidence>
<evidence type="ECO:0000256" key="4">
    <source>
        <dbReference type="ARBA" id="ARBA00023139"/>
    </source>
</evidence>
<keyword evidence="8" id="KW-1185">Reference proteome</keyword>
<keyword evidence="3" id="KW-0472">Membrane</keyword>
<evidence type="ECO:0000313" key="7">
    <source>
        <dbReference type="EMBL" id="SEN06419.1"/>
    </source>
</evidence>
<name>A0A1H8DGK0_9BURK</name>
<keyword evidence="6" id="KW-0449">Lipoprotein</keyword>
<evidence type="ECO:0000256" key="1">
    <source>
        <dbReference type="ARBA" id="ARBA00004459"/>
    </source>
</evidence>
<gene>
    <name evidence="7" type="ORF">SAMN02745977_00317</name>
</gene>
<dbReference type="STRING" id="1121117.SAMN02745977_00317"/>
<evidence type="ECO:0000256" key="3">
    <source>
        <dbReference type="ARBA" id="ARBA00023136"/>
    </source>
</evidence>
<accession>A0A1H8DGK0</accession>
<proteinExistence type="predicted"/>
<keyword evidence="2" id="KW-0732">Signal</keyword>
<reference evidence="7 8" key="1">
    <citation type="submission" date="2016-10" db="EMBL/GenBank/DDBJ databases">
        <authorList>
            <person name="de Groot N.N."/>
        </authorList>
    </citation>
    <scope>NUCLEOTIDE SEQUENCE [LARGE SCALE GENOMIC DNA]</scope>
    <source>
        <strain evidence="7 8">DSM 15123</strain>
    </source>
</reference>
<keyword evidence="4" id="KW-0564">Palmitate</keyword>
<dbReference type="NCBIfam" id="NF047847">
    <property type="entry name" value="SS_mature_LptM"/>
    <property type="match status" value="1"/>
</dbReference>
<evidence type="ECO:0008006" key="9">
    <source>
        <dbReference type="Google" id="ProtNLM"/>
    </source>
</evidence>
<sequence length="101" mass="10167">MLNVRIIVNSALLGLCCTPLMGCGQKGPLYLPTAPEAAHRATLPETLLGPVLPRARAATPAASAASASVTASGATPAVAPLPAPILAPDVEADPLQHDDIR</sequence>
<organism evidence="7 8">
    <name type="scientific">Brachymonas denitrificans DSM 15123</name>
    <dbReference type="NCBI Taxonomy" id="1121117"/>
    <lineage>
        <taxon>Bacteria</taxon>
        <taxon>Pseudomonadati</taxon>
        <taxon>Pseudomonadota</taxon>
        <taxon>Betaproteobacteria</taxon>
        <taxon>Burkholderiales</taxon>
        <taxon>Comamonadaceae</taxon>
        <taxon>Brachymonas</taxon>
    </lineage>
</organism>
<dbReference type="EMBL" id="FOCW01000001">
    <property type="protein sequence ID" value="SEN06419.1"/>
    <property type="molecule type" value="Genomic_DNA"/>
</dbReference>